<evidence type="ECO:0000256" key="1">
    <source>
        <dbReference type="SAM" id="MobiDB-lite"/>
    </source>
</evidence>
<feature type="region of interest" description="Disordered" evidence="1">
    <location>
        <begin position="29"/>
        <end position="86"/>
    </location>
</feature>
<feature type="compositionally biased region" description="Polar residues" evidence="1">
    <location>
        <begin position="29"/>
        <end position="45"/>
    </location>
</feature>
<evidence type="ECO:0000313" key="3">
    <source>
        <dbReference type="Proteomes" id="UP001168877"/>
    </source>
</evidence>
<gene>
    <name evidence="2" type="ORF">LWI29_021100</name>
</gene>
<dbReference type="EMBL" id="JAUESC010000386">
    <property type="protein sequence ID" value="KAK0576649.1"/>
    <property type="molecule type" value="Genomic_DNA"/>
</dbReference>
<reference evidence="2" key="1">
    <citation type="journal article" date="2022" name="Plant J.">
        <title>Strategies of tolerance reflected in two North American maple genomes.</title>
        <authorList>
            <person name="McEvoy S.L."/>
            <person name="Sezen U.U."/>
            <person name="Trouern-Trend A."/>
            <person name="McMahon S.M."/>
            <person name="Schaberg P.G."/>
            <person name="Yang J."/>
            <person name="Wegrzyn J.L."/>
            <person name="Swenson N.G."/>
        </authorList>
    </citation>
    <scope>NUCLEOTIDE SEQUENCE</scope>
    <source>
        <strain evidence="2">NS2018</strain>
    </source>
</reference>
<reference evidence="2" key="2">
    <citation type="submission" date="2023-06" db="EMBL/GenBank/DDBJ databases">
        <authorList>
            <person name="Swenson N.G."/>
            <person name="Wegrzyn J.L."/>
            <person name="Mcevoy S.L."/>
        </authorList>
    </citation>
    <scope>NUCLEOTIDE SEQUENCE</scope>
    <source>
        <strain evidence="2">NS2018</strain>
        <tissue evidence="2">Leaf</tissue>
    </source>
</reference>
<feature type="region of interest" description="Disordered" evidence="1">
    <location>
        <begin position="222"/>
        <end position="266"/>
    </location>
</feature>
<keyword evidence="3" id="KW-1185">Reference proteome</keyword>
<feature type="compositionally biased region" description="Low complexity" evidence="1">
    <location>
        <begin position="251"/>
        <end position="265"/>
    </location>
</feature>
<feature type="compositionally biased region" description="Basic and acidic residues" evidence="1">
    <location>
        <begin position="222"/>
        <end position="236"/>
    </location>
</feature>
<feature type="compositionally biased region" description="Polar residues" evidence="1">
    <location>
        <begin position="63"/>
        <end position="73"/>
    </location>
</feature>
<feature type="compositionally biased region" description="Basic and acidic residues" evidence="1">
    <location>
        <begin position="48"/>
        <end position="59"/>
    </location>
</feature>
<sequence>MVEGDMVNSTEVDISSVVQLSDKVDDISSRVSNSMDESDKFQQQVIADGDRGRLGKEDVMIQDSGSQPVNCDSHQPETEGSVEKSNGTAGAAINGDINFGMGNCGNESRCVTLTPPMDRPVNYGLDICNQESSLNNKYQEWHRPDEVSNVEAQDIYNKAQPSPSFGPLLGSETSGLPGTVYVENKFGVKMGILIGSDNIGKMGSSVFHKRVRDQKVRSFGEILEKSSRKRKSEPMVKDGSGGSKKARKLEGSSVAGQSSSVGSEVYVSAVEEDDGGGWDDGGGAMEVDAQMMEVDLQMNR</sequence>
<proteinExistence type="predicted"/>
<dbReference type="AlphaFoldDB" id="A0AA39RM79"/>
<organism evidence="2 3">
    <name type="scientific">Acer saccharum</name>
    <name type="common">Sugar maple</name>
    <dbReference type="NCBI Taxonomy" id="4024"/>
    <lineage>
        <taxon>Eukaryota</taxon>
        <taxon>Viridiplantae</taxon>
        <taxon>Streptophyta</taxon>
        <taxon>Embryophyta</taxon>
        <taxon>Tracheophyta</taxon>
        <taxon>Spermatophyta</taxon>
        <taxon>Magnoliopsida</taxon>
        <taxon>eudicotyledons</taxon>
        <taxon>Gunneridae</taxon>
        <taxon>Pentapetalae</taxon>
        <taxon>rosids</taxon>
        <taxon>malvids</taxon>
        <taxon>Sapindales</taxon>
        <taxon>Sapindaceae</taxon>
        <taxon>Hippocastanoideae</taxon>
        <taxon>Acereae</taxon>
        <taxon>Acer</taxon>
    </lineage>
</organism>
<protein>
    <submittedName>
        <fullName evidence="2">Uncharacterized protein</fullName>
    </submittedName>
</protein>
<name>A0AA39RM79_ACESA</name>
<dbReference type="Proteomes" id="UP001168877">
    <property type="component" value="Unassembled WGS sequence"/>
</dbReference>
<evidence type="ECO:0000313" key="2">
    <source>
        <dbReference type="EMBL" id="KAK0576649.1"/>
    </source>
</evidence>
<accession>A0AA39RM79</accession>
<comment type="caution">
    <text evidence="2">The sequence shown here is derived from an EMBL/GenBank/DDBJ whole genome shotgun (WGS) entry which is preliminary data.</text>
</comment>